<keyword evidence="2" id="KW-1185">Reference proteome</keyword>
<dbReference type="AlphaFoldDB" id="A0AAD4WEE3"/>
<evidence type="ECO:0000313" key="1">
    <source>
        <dbReference type="EMBL" id="KAI5341606.1"/>
    </source>
</evidence>
<gene>
    <name evidence="1" type="ORF">L3X38_009481</name>
</gene>
<sequence length="141" mass="15674">MPFATWPQWRSRPELGNSVVLGFRVLASYPFLLLRLGACAKNYDEELKVELALRHSRPSLPGVGFILVRDSSAALVGAVAMKAPGMVYVLAAELYAIKMGISFALDAYLVPLVTKKSQNIIKCVQWTIRIVNLQLKRVNQD</sequence>
<accession>A0AAD4WEE3</accession>
<dbReference type="EMBL" id="JAJFAZ020000002">
    <property type="protein sequence ID" value="KAI5341606.1"/>
    <property type="molecule type" value="Genomic_DNA"/>
</dbReference>
<name>A0AAD4WEE3_PRUDU</name>
<proteinExistence type="predicted"/>
<comment type="caution">
    <text evidence="1">The sequence shown here is derived from an EMBL/GenBank/DDBJ whole genome shotgun (WGS) entry which is preliminary data.</text>
</comment>
<organism evidence="1 2">
    <name type="scientific">Prunus dulcis</name>
    <name type="common">Almond</name>
    <name type="synonym">Amygdalus dulcis</name>
    <dbReference type="NCBI Taxonomy" id="3755"/>
    <lineage>
        <taxon>Eukaryota</taxon>
        <taxon>Viridiplantae</taxon>
        <taxon>Streptophyta</taxon>
        <taxon>Embryophyta</taxon>
        <taxon>Tracheophyta</taxon>
        <taxon>Spermatophyta</taxon>
        <taxon>Magnoliopsida</taxon>
        <taxon>eudicotyledons</taxon>
        <taxon>Gunneridae</taxon>
        <taxon>Pentapetalae</taxon>
        <taxon>rosids</taxon>
        <taxon>fabids</taxon>
        <taxon>Rosales</taxon>
        <taxon>Rosaceae</taxon>
        <taxon>Amygdaloideae</taxon>
        <taxon>Amygdaleae</taxon>
        <taxon>Prunus</taxon>
    </lineage>
</organism>
<dbReference type="Proteomes" id="UP001054821">
    <property type="component" value="Chromosome 2"/>
</dbReference>
<protein>
    <submittedName>
        <fullName evidence="1">Uncharacterized protein</fullName>
    </submittedName>
</protein>
<evidence type="ECO:0000313" key="2">
    <source>
        <dbReference type="Proteomes" id="UP001054821"/>
    </source>
</evidence>
<reference evidence="1 2" key="1">
    <citation type="journal article" date="2022" name="G3 (Bethesda)">
        <title>Whole-genome sequence and methylome profiling of the almond [Prunus dulcis (Mill.) D.A. Webb] cultivar 'Nonpareil'.</title>
        <authorList>
            <person name="D'Amico-Willman K.M."/>
            <person name="Ouma W.Z."/>
            <person name="Meulia T."/>
            <person name="Sideli G.M."/>
            <person name="Gradziel T.M."/>
            <person name="Fresnedo-Ramirez J."/>
        </authorList>
    </citation>
    <scope>NUCLEOTIDE SEQUENCE [LARGE SCALE GENOMIC DNA]</scope>
    <source>
        <strain evidence="1">Clone GOH B32 T37-40</strain>
    </source>
</reference>